<dbReference type="PANTHER" id="PTHR11741">
    <property type="entry name" value="ELONGATION FACTOR TS"/>
    <property type="match status" value="1"/>
</dbReference>
<accession>A0A8K1CPU8</accession>
<evidence type="ECO:0000256" key="4">
    <source>
        <dbReference type="HAMAP-Rule" id="MF_03135"/>
    </source>
</evidence>
<dbReference type="InterPro" id="IPR009060">
    <property type="entry name" value="UBA-like_sf"/>
</dbReference>
<protein>
    <recommendedName>
        <fullName evidence="4">Elongation factor Ts, mitochondrial</fullName>
        <shortName evidence="4">EF-Ts</shortName>
        <shortName evidence="4">EF-TsMt</shortName>
    </recommendedName>
</protein>
<gene>
    <name evidence="6" type="ORF">Poli38472_012155</name>
</gene>
<dbReference type="Proteomes" id="UP000794436">
    <property type="component" value="Unassembled WGS sequence"/>
</dbReference>
<dbReference type="FunFam" id="1.10.286.20:FF:000001">
    <property type="entry name" value="Elongation factor Ts"/>
    <property type="match status" value="1"/>
</dbReference>
<dbReference type="PANTHER" id="PTHR11741:SF0">
    <property type="entry name" value="ELONGATION FACTOR TS, MITOCHONDRIAL"/>
    <property type="match status" value="1"/>
</dbReference>
<dbReference type="Gene3D" id="3.30.479.20">
    <property type="entry name" value="Elongation factor Ts, dimerisation domain"/>
    <property type="match status" value="2"/>
</dbReference>
<dbReference type="EMBL" id="SPLM01000006">
    <property type="protein sequence ID" value="TMW67039.1"/>
    <property type="molecule type" value="Genomic_DNA"/>
</dbReference>
<evidence type="ECO:0000313" key="7">
    <source>
        <dbReference type="Proteomes" id="UP000794436"/>
    </source>
</evidence>
<dbReference type="SUPFAM" id="SSF54713">
    <property type="entry name" value="Elongation factor Ts (EF-Ts), dimerisation domain"/>
    <property type="match status" value="1"/>
</dbReference>
<evidence type="ECO:0000313" key="6">
    <source>
        <dbReference type="EMBL" id="TMW67039.1"/>
    </source>
</evidence>
<dbReference type="GO" id="GO:0070125">
    <property type="term" value="P:mitochondrial translational elongation"/>
    <property type="evidence" value="ECO:0007669"/>
    <property type="project" value="TreeGrafter"/>
</dbReference>
<comment type="similarity">
    <text evidence="1 4">Belongs to the EF-Ts family.</text>
</comment>
<comment type="caution">
    <text evidence="6">The sequence shown here is derived from an EMBL/GenBank/DDBJ whole genome shotgun (WGS) entry which is preliminary data.</text>
</comment>
<proteinExistence type="inferred from homology"/>
<reference evidence="6" key="1">
    <citation type="submission" date="2019-03" db="EMBL/GenBank/DDBJ databases">
        <title>Long read genome sequence of the mycoparasitic Pythium oligandrum ATCC 38472 isolated from sugarbeet rhizosphere.</title>
        <authorList>
            <person name="Gaulin E."/>
        </authorList>
    </citation>
    <scope>NUCLEOTIDE SEQUENCE</scope>
    <source>
        <strain evidence="6">ATCC 38472_TT</strain>
    </source>
</reference>
<dbReference type="Gene3D" id="1.10.8.10">
    <property type="entry name" value="DNA helicase RuvA subunit, C-terminal domain"/>
    <property type="match status" value="1"/>
</dbReference>
<dbReference type="FunFam" id="1.10.8.10:FF:000001">
    <property type="entry name" value="Elongation factor Ts"/>
    <property type="match status" value="1"/>
</dbReference>
<evidence type="ECO:0000256" key="3">
    <source>
        <dbReference type="ARBA" id="ARBA00022917"/>
    </source>
</evidence>
<name>A0A8K1CPU8_PYTOL</name>
<dbReference type="InterPro" id="IPR014039">
    <property type="entry name" value="Transl_elong_EFTs/EF1B_dimer"/>
</dbReference>
<keyword evidence="3 4" id="KW-0648">Protein biosynthesis</keyword>
<organism evidence="6 7">
    <name type="scientific">Pythium oligandrum</name>
    <name type="common">Mycoparasitic fungus</name>
    <dbReference type="NCBI Taxonomy" id="41045"/>
    <lineage>
        <taxon>Eukaryota</taxon>
        <taxon>Sar</taxon>
        <taxon>Stramenopiles</taxon>
        <taxon>Oomycota</taxon>
        <taxon>Peronosporomycetes</taxon>
        <taxon>Pythiales</taxon>
        <taxon>Pythiaceae</taxon>
        <taxon>Pythium</taxon>
    </lineage>
</organism>
<dbReference type="InterPro" id="IPR036402">
    <property type="entry name" value="EF-Ts_dimer_sf"/>
</dbReference>
<keyword evidence="2 4" id="KW-0251">Elongation factor</keyword>
<dbReference type="HAMAP" id="MF_00050">
    <property type="entry name" value="EF_Ts"/>
    <property type="match status" value="1"/>
</dbReference>
<feature type="domain" description="Translation elongation factor EFTs/EF1B dimerisation" evidence="5">
    <location>
        <begin position="90"/>
        <end position="322"/>
    </location>
</feature>
<keyword evidence="7" id="KW-1185">Reference proteome</keyword>
<dbReference type="GO" id="GO:0003746">
    <property type="term" value="F:translation elongation factor activity"/>
    <property type="evidence" value="ECO:0007669"/>
    <property type="project" value="UniProtKB-UniRule"/>
</dbReference>
<evidence type="ECO:0000256" key="1">
    <source>
        <dbReference type="ARBA" id="ARBA00005532"/>
    </source>
</evidence>
<evidence type="ECO:0000256" key="2">
    <source>
        <dbReference type="ARBA" id="ARBA00022768"/>
    </source>
</evidence>
<dbReference type="Gene3D" id="1.10.286.20">
    <property type="match status" value="1"/>
</dbReference>
<dbReference type="InterPro" id="IPR001816">
    <property type="entry name" value="Transl_elong_EFTs/EF1B"/>
</dbReference>
<dbReference type="CDD" id="cd14275">
    <property type="entry name" value="UBA_EF-Ts"/>
    <property type="match status" value="1"/>
</dbReference>
<dbReference type="NCBIfam" id="TIGR00116">
    <property type="entry name" value="tsf"/>
    <property type="match status" value="1"/>
</dbReference>
<evidence type="ECO:0000259" key="5">
    <source>
        <dbReference type="Pfam" id="PF00889"/>
    </source>
</evidence>
<sequence>MVLTSFVRRSVTRAHVRCLSYKPDIEAIKKLRAASEAPLKDVKNALAATNGDFPAAFEWLRKKGIARASAKAGRTTAQGLIGVHVSGKVGAMVEINSETDFVAMNDKFQELVAQVSTALAETNAVGGSLVTPLEGESFGQVAVNGSTVAELVPELVGKVGENVVARRGVKFEVDEGAVCSYLHNIAAPGLGRAGALVALQYASSSATPEQVQEIETLGKRLAMHIVAAKPKYLSRDVVPEAVVEKERTFLTEQVKDSGKPEHIVAKMTEGRLSKFFGEFTLLEQDHFIEEGNPKVGAFVESAAKKIGVDVTIAAYERFEIGEEKEEEASA</sequence>
<comment type="function">
    <text evidence="4">Associates with the EF-Tu.GDP complex and induces the exchange of GDP to GTP. It remains bound to the aminoacyl-tRNA.EF-Tu.GTP complex up to the GTP hydrolysis stage on the ribosome.</text>
</comment>
<dbReference type="AlphaFoldDB" id="A0A8K1CPU8"/>
<keyword evidence="4" id="KW-0496">Mitochondrion</keyword>
<dbReference type="Pfam" id="PF00889">
    <property type="entry name" value="EF_TS"/>
    <property type="match status" value="1"/>
</dbReference>
<dbReference type="OrthoDB" id="277235at2759"/>
<comment type="subcellular location">
    <subcellularLocation>
        <location evidence="4">Mitochondrion</location>
    </subcellularLocation>
</comment>
<dbReference type="GO" id="GO:0005739">
    <property type="term" value="C:mitochondrion"/>
    <property type="evidence" value="ECO:0007669"/>
    <property type="project" value="UniProtKB-SubCell"/>
</dbReference>
<dbReference type="SUPFAM" id="SSF46934">
    <property type="entry name" value="UBA-like"/>
    <property type="match status" value="1"/>
</dbReference>